<comment type="function">
    <text evidence="6">Catalyzes the reduction of dTDP-6-deoxy-L-lyxo-4-hexulose to yield dTDP-L-rhamnose.</text>
</comment>
<reference evidence="8 9" key="1">
    <citation type="submission" date="2015-05" db="EMBL/GenBank/DDBJ databases">
        <title>Complete genome sequence of a sulfur-oxidizing gammaproteobacterium strain HA5.</title>
        <authorList>
            <person name="Miura A."/>
            <person name="Kojima H."/>
            <person name="Fukui M."/>
        </authorList>
    </citation>
    <scope>NUCLEOTIDE SEQUENCE [LARGE SCALE GENOMIC DNA]</scope>
    <source>
        <strain evidence="8 9">HA5</strain>
    </source>
</reference>
<gene>
    <name evidence="8" type="ORF">SCL_1615</name>
</gene>
<dbReference type="UniPathway" id="UPA00281"/>
<dbReference type="GO" id="GO:0005829">
    <property type="term" value="C:cytosol"/>
    <property type="evidence" value="ECO:0007669"/>
    <property type="project" value="TreeGrafter"/>
</dbReference>
<dbReference type="Proteomes" id="UP000243180">
    <property type="component" value="Chromosome"/>
</dbReference>
<keyword evidence="9" id="KW-1185">Reference proteome</keyword>
<keyword evidence="6" id="KW-0521">NADP</keyword>
<comment type="similarity">
    <text evidence="2 6">Belongs to the dTDP-4-dehydrorhamnose reductase family.</text>
</comment>
<sequence length="310" mass="34211">MRKILLTGKNGQVGWELQRTLASLGDVVAVGRREMDLADPDSIRKVVGEVRPDLIVNAAAYTAVDKAESEPELAMAVNGVAPGILAEEARHLKAAIIHYSTDYVFDGTLNRPYREDDAPNPVNVYGRTKLAGERAIRAAGAPHLILRTSWVYAARERNFLLTILRLAREKNELRIVDDQIGAPTWARLLAEVTSQIVAQHFSSLCRQATSISDASGVYHAVPEGWTSWHGFAARILDGLPDQAMTARPKLVPIPTSGYPTPAKRPANSRLDGDKLRKTYDLAMPTWENSLALCLEEVGQIYFQHDSAWHV</sequence>
<comment type="pathway">
    <text evidence="1 6">Carbohydrate biosynthesis; dTDP-L-rhamnose biosynthesis.</text>
</comment>
<evidence type="ECO:0000313" key="9">
    <source>
        <dbReference type="Proteomes" id="UP000243180"/>
    </source>
</evidence>
<evidence type="ECO:0000256" key="5">
    <source>
        <dbReference type="ARBA" id="ARBA00048200"/>
    </source>
</evidence>
<dbReference type="PANTHER" id="PTHR10491">
    <property type="entry name" value="DTDP-4-DEHYDRORHAMNOSE REDUCTASE"/>
    <property type="match status" value="1"/>
</dbReference>
<proteinExistence type="inferred from homology"/>
<dbReference type="Gene3D" id="3.40.50.720">
    <property type="entry name" value="NAD(P)-binding Rossmann-like Domain"/>
    <property type="match status" value="1"/>
</dbReference>
<dbReference type="UniPathway" id="UPA00124"/>
<dbReference type="PANTHER" id="PTHR10491:SF4">
    <property type="entry name" value="METHIONINE ADENOSYLTRANSFERASE 2 SUBUNIT BETA"/>
    <property type="match status" value="1"/>
</dbReference>
<dbReference type="InterPro" id="IPR005913">
    <property type="entry name" value="dTDP_dehydrorham_reduct"/>
</dbReference>
<evidence type="ECO:0000256" key="6">
    <source>
        <dbReference type="RuleBase" id="RU364082"/>
    </source>
</evidence>
<protein>
    <recommendedName>
        <fullName evidence="4 6">dTDP-4-dehydrorhamnose reductase</fullName>
        <ecNumber evidence="3 6">1.1.1.133</ecNumber>
    </recommendedName>
</protein>
<comment type="catalytic activity">
    <reaction evidence="5 6">
        <text>dTDP-beta-L-rhamnose + NADP(+) = dTDP-4-dehydro-beta-L-rhamnose + NADPH + H(+)</text>
        <dbReference type="Rhea" id="RHEA:21796"/>
        <dbReference type="ChEBI" id="CHEBI:15378"/>
        <dbReference type="ChEBI" id="CHEBI:57510"/>
        <dbReference type="ChEBI" id="CHEBI:57783"/>
        <dbReference type="ChEBI" id="CHEBI:58349"/>
        <dbReference type="ChEBI" id="CHEBI:62830"/>
        <dbReference type="EC" id="1.1.1.133"/>
    </reaction>
</comment>
<dbReference type="InterPro" id="IPR029903">
    <property type="entry name" value="RmlD-like-bd"/>
</dbReference>
<keyword evidence="6" id="KW-0560">Oxidoreductase</keyword>
<dbReference type="NCBIfam" id="TIGR01214">
    <property type="entry name" value="rmlD"/>
    <property type="match status" value="1"/>
</dbReference>
<dbReference type="FunCoup" id="A0A1B4XGH9">
    <property type="interactions" value="460"/>
</dbReference>
<evidence type="ECO:0000259" key="7">
    <source>
        <dbReference type="Pfam" id="PF04321"/>
    </source>
</evidence>
<dbReference type="Pfam" id="PF04321">
    <property type="entry name" value="RmlD_sub_bind"/>
    <property type="match status" value="1"/>
</dbReference>
<dbReference type="InParanoid" id="A0A1B4XGH9"/>
<evidence type="ECO:0000256" key="3">
    <source>
        <dbReference type="ARBA" id="ARBA00012929"/>
    </source>
</evidence>
<organism evidence="8 9">
    <name type="scientific">Sulfuricaulis limicola</name>
    <dbReference type="NCBI Taxonomy" id="1620215"/>
    <lineage>
        <taxon>Bacteria</taxon>
        <taxon>Pseudomonadati</taxon>
        <taxon>Pseudomonadota</taxon>
        <taxon>Gammaproteobacteria</taxon>
        <taxon>Acidiferrobacterales</taxon>
        <taxon>Acidiferrobacteraceae</taxon>
        <taxon>Sulfuricaulis</taxon>
    </lineage>
</organism>
<dbReference type="SUPFAM" id="SSF51735">
    <property type="entry name" value="NAD(P)-binding Rossmann-fold domains"/>
    <property type="match status" value="1"/>
</dbReference>
<dbReference type="NCBIfam" id="NF007440">
    <property type="entry name" value="PRK09987.1"/>
    <property type="match status" value="1"/>
</dbReference>
<dbReference type="EMBL" id="AP014879">
    <property type="protein sequence ID" value="BAV33920.1"/>
    <property type="molecule type" value="Genomic_DNA"/>
</dbReference>
<dbReference type="RefSeq" id="WP_197702565.1">
    <property type="nucleotide sequence ID" value="NZ_AP014879.1"/>
</dbReference>
<feature type="domain" description="RmlD-like substrate binding" evidence="7">
    <location>
        <begin position="3"/>
        <end position="297"/>
    </location>
</feature>
<dbReference type="Gene3D" id="3.90.25.10">
    <property type="entry name" value="UDP-galactose 4-epimerase, domain 1"/>
    <property type="match status" value="1"/>
</dbReference>
<evidence type="ECO:0000313" key="8">
    <source>
        <dbReference type="EMBL" id="BAV33920.1"/>
    </source>
</evidence>
<evidence type="ECO:0000256" key="2">
    <source>
        <dbReference type="ARBA" id="ARBA00010944"/>
    </source>
</evidence>
<evidence type="ECO:0000256" key="4">
    <source>
        <dbReference type="ARBA" id="ARBA00017099"/>
    </source>
</evidence>
<name>A0A1B4XGH9_9GAMM</name>
<dbReference type="GO" id="GO:0019305">
    <property type="term" value="P:dTDP-rhamnose biosynthetic process"/>
    <property type="evidence" value="ECO:0007669"/>
    <property type="project" value="UniProtKB-UniPathway"/>
</dbReference>
<dbReference type="GO" id="GO:0009243">
    <property type="term" value="P:O antigen biosynthetic process"/>
    <property type="evidence" value="ECO:0007669"/>
    <property type="project" value="UniProtKB-UniPathway"/>
</dbReference>
<dbReference type="CDD" id="cd05254">
    <property type="entry name" value="dTDP_HR_like_SDR_e"/>
    <property type="match status" value="1"/>
</dbReference>
<comment type="cofactor">
    <cofactor evidence="6">
        <name>Mg(2+)</name>
        <dbReference type="ChEBI" id="CHEBI:18420"/>
    </cofactor>
    <text evidence="6">Binds 1 Mg(2+) ion per monomer.</text>
</comment>
<dbReference type="KEGG" id="slim:SCL_1615"/>
<dbReference type="InterPro" id="IPR036291">
    <property type="entry name" value="NAD(P)-bd_dom_sf"/>
</dbReference>
<dbReference type="AlphaFoldDB" id="A0A1B4XGH9"/>
<accession>A0A1B4XGH9</accession>
<dbReference type="EC" id="1.1.1.133" evidence="3 6"/>
<evidence type="ECO:0000256" key="1">
    <source>
        <dbReference type="ARBA" id="ARBA00004781"/>
    </source>
</evidence>
<dbReference type="GO" id="GO:0008831">
    <property type="term" value="F:dTDP-4-dehydrorhamnose reductase activity"/>
    <property type="evidence" value="ECO:0007669"/>
    <property type="project" value="UniProtKB-EC"/>
</dbReference>